<feature type="coiled-coil region" evidence="10">
    <location>
        <begin position="419"/>
        <end position="478"/>
    </location>
</feature>
<feature type="transmembrane region" description="Helical" evidence="11">
    <location>
        <begin position="20"/>
        <end position="45"/>
    </location>
</feature>
<dbReference type="InterPro" id="IPR050482">
    <property type="entry name" value="Sensor_HK_TwoCompSys"/>
</dbReference>
<dbReference type="GO" id="GO:0000155">
    <property type="term" value="F:phosphorelay sensor kinase activity"/>
    <property type="evidence" value="ECO:0007669"/>
    <property type="project" value="InterPro"/>
</dbReference>
<evidence type="ECO:0000256" key="6">
    <source>
        <dbReference type="ARBA" id="ARBA00022777"/>
    </source>
</evidence>
<dbReference type="Proteomes" id="UP000808349">
    <property type="component" value="Unassembled WGS sequence"/>
</dbReference>
<evidence type="ECO:0000256" key="3">
    <source>
        <dbReference type="ARBA" id="ARBA00022553"/>
    </source>
</evidence>
<dbReference type="Gene3D" id="1.20.5.1930">
    <property type="match status" value="1"/>
</dbReference>
<dbReference type="CDD" id="cd16917">
    <property type="entry name" value="HATPase_UhpB-NarQ-NarX-like"/>
    <property type="match status" value="1"/>
</dbReference>
<dbReference type="PANTHER" id="PTHR24421:SF10">
    <property type="entry name" value="NITRATE_NITRITE SENSOR PROTEIN NARQ"/>
    <property type="match status" value="1"/>
</dbReference>
<dbReference type="GO" id="GO:0005524">
    <property type="term" value="F:ATP binding"/>
    <property type="evidence" value="ECO:0007669"/>
    <property type="project" value="UniProtKB-KW"/>
</dbReference>
<dbReference type="Pfam" id="PF13181">
    <property type="entry name" value="TPR_8"/>
    <property type="match status" value="1"/>
</dbReference>
<keyword evidence="9" id="KW-0802">TPR repeat</keyword>
<keyword evidence="4" id="KW-0808">Transferase</keyword>
<dbReference type="Gene3D" id="3.30.565.10">
    <property type="entry name" value="Histidine kinase-like ATPase, C-terminal domain"/>
    <property type="match status" value="1"/>
</dbReference>
<evidence type="ECO:0000256" key="9">
    <source>
        <dbReference type="PROSITE-ProRule" id="PRU00339"/>
    </source>
</evidence>
<name>A0A9D7S7N4_9BACT</name>
<evidence type="ECO:0000256" key="2">
    <source>
        <dbReference type="ARBA" id="ARBA00012438"/>
    </source>
</evidence>
<dbReference type="Pfam" id="PF07730">
    <property type="entry name" value="HisKA_3"/>
    <property type="match status" value="1"/>
</dbReference>
<dbReference type="InterPro" id="IPR011990">
    <property type="entry name" value="TPR-like_helical_dom_sf"/>
</dbReference>
<dbReference type="Pfam" id="PF13424">
    <property type="entry name" value="TPR_12"/>
    <property type="match status" value="1"/>
</dbReference>
<keyword evidence="3" id="KW-0597">Phosphoprotein</keyword>
<evidence type="ECO:0000256" key="7">
    <source>
        <dbReference type="ARBA" id="ARBA00022840"/>
    </source>
</evidence>
<proteinExistence type="predicted"/>
<dbReference type="SMART" id="SM00028">
    <property type="entry name" value="TPR"/>
    <property type="match status" value="6"/>
</dbReference>
<evidence type="ECO:0000256" key="4">
    <source>
        <dbReference type="ARBA" id="ARBA00022679"/>
    </source>
</evidence>
<sequence length="765" mass="86907">MLTSVVFIFGKVSMDIKSAIYHLVNGSALALYIALYINFCPILLFGQSSYSSSDSALIFKNLDLADELDFAGALDTALTVINWVSDFSRSKGMSRGLGYAQLKKADLLLKKSNYHEILQLLDAGYQIGTSLNDSLMMGLSHTQRSQFYKSKGDMESSILSLMKAITCYSKQEHQQYIGITYNDLAYAYSRQSNFDKAIYFGYEAIKAFEKMDDLKELGNAYGNMAVNYYKLNDKQNAVNLFKKALYIQEKIGDSKRMVSTLGNLVVVYTSVNLDSALVYQEKALPIVEKLGIKLTQANSYSLSGSLYDKKGDHQNALKYFEKSLSHYREIADPGKIANAYFNCAIQYDKLNDSLSAENAYNSALRFAIESRDKLFLQNYYQSKSKFYQSRKNFQLALDHYKEGMIIKDSIFSEKSKAYISELNIKYETEKKELALAKSLEEQRSKDLELQAKNKEFEIASLKNRRNEQELLLTEKEKELQSSKIAELSFKTEKQDLINQTQMQNLDLLGKDIQIKQKQINQKNLLILLSFIALLSSVWIGYLIFNRFKLKKQLEQKEAQNKIRDRIAADLHDEVGSSLTSIHLLSLISEKQIGIDSLKLTDSVKDIQVQAKKIQQNISDIVWAIRSDNEKIDSLSARILEFAHKNFEAQDIALQFKVDPKILDHSLGIEQRKELLLICKELINNVIKHAHATEVSIELWEEASNIILAFTDNGVGFKQNSSTGTGIKSMQTRAKNIGGKFSITRENNLTKAYISIPALHRDMIDS</sequence>
<evidence type="ECO:0000256" key="1">
    <source>
        <dbReference type="ARBA" id="ARBA00000085"/>
    </source>
</evidence>
<comment type="caution">
    <text evidence="13">The sequence shown here is derived from an EMBL/GenBank/DDBJ whole genome shotgun (WGS) entry which is preliminary data.</text>
</comment>
<keyword evidence="8" id="KW-0902">Two-component regulatory system</keyword>
<keyword evidence="7" id="KW-0067">ATP-binding</keyword>
<keyword evidence="11" id="KW-0812">Transmembrane</keyword>
<dbReference type="PANTHER" id="PTHR24421">
    <property type="entry name" value="NITRATE/NITRITE SENSOR PROTEIN NARX-RELATED"/>
    <property type="match status" value="1"/>
</dbReference>
<feature type="transmembrane region" description="Helical" evidence="11">
    <location>
        <begin position="524"/>
        <end position="544"/>
    </location>
</feature>
<dbReference type="InterPro" id="IPR011712">
    <property type="entry name" value="Sig_transdc_His_kin_sub3_dim/P"/>
</dbReference>
<feature type="repeat" description="TPR" evidence="9">
    <location>
        <begin position="218"/>
        <end position="251"/>
    </location>
</feature>
<dbReference type="SMART" id="SM00387">
    <property type="entry name" value="HATPase_c"/>
    <property type="match status" value="1"/>
</dbReference>
<evidence type="ECO:0000313" key="13">
    <source>
        <dbReference type="EMBL" id="MBK9717437.1"/>
    </source>
</evidence>
<keyword evidence="11" id="KW-0472">Membrane</keyword>
<evidence type="ECO:0000313" key="14">
    <source>
        <dbReference type="Proteomes" id="UP000808349"/>
    </source>
</evidence>
<dbReference type="InterPro" id="IPR003594">
    <property type="entry name" value="HATPase_dom"/>
</dbReference>
<keyword evidence="11" id="KW-1133">Transmembrane helix</keyword>
<evidence type="ECO:0000259" key="12">
    <source>
        <dbReference type="SMART" id="SM00387"/>
    </source>
</evidence>
<feature type="repeat" description="TPR" evidence="9">
    <location>
        <begin position="297"/>
        <end position="330"/>
    </location>
</feature>
<dbReference type="SUPFAM" id="SSF55874">
    <property type="entry name" value="ATPase domain of HSP90 chaperone/DNA topoisomerase II/histidine kinase"/>
    <property type="match status" value="1"/>
</dbReference>
<organism evidence="13 14">
    <name type="scientific">Candidatus Defluviibacterium haderslevense</name>
    <dbReference type="NCBI Taxonomy" id="2981993"/>
    <lineage>
        <taxon>Bacteria</taxon>
        <taxon>Pseudomonadati</taxon>
        <taxon>Bacteroidota</taxon>
        <taxon>Saprospiria</taxon>
        <taxon>Saprospirales</taxon>
        <taxon>Saprospiraceae</taxon>
        <taxon>Candidatus Defluviibacterium</taxon>
    </lineage>
</organism>
<protein>
    <recommendedName>
        <fullName evidence="2">histidine kinase</fullName>
        <ecNumber evidence="2">2.7.13.3</ecNumber>
    </recommendedName>
</protein>
<dbReference type="EMBL" id="JADKFW010000004">
    <property type="protein sequence ID" value="MBK9717437.1"/>
    <property type="molecule type" value="Genomic_DNA"/>
</dbReference>
<keyword evidence="10" id="KW-0175">Coiled coil</keyword>
<evidence type="ECO:0000256" key="10">
    <source>
        <dbReference type="SAM" id="Coils"/>
    </source>
</evidence>
<reference evidence="13 14" key="1">
    <citation type="submission" date="2020-10" db="EMBL/GenBank/DDBJ databases">
        <title>Connecting structure to function with the recovery of over 1000 high-quality activated sludge metagenome-assembled genomes encoding full-length rRNA genes using long-read sequencing.</title>
        <authorList>
            <person name="Singleton C.M."/>
            <person name="Petriglieri F."/>
            <person name="Kristensen J.M."/>
            <person name="Kirkegaard R.H."/>
            <person name="Michaelsen T.Y."/>
            <person name="Andersen M.H."/>
            <person name="Karst S.M."/>
            <person name="Dueholm M.S."/>
            <person name="Nielsen P.H."/>
            <person name="Albertsen M."/>
        </authorList>
    </citation>
    <scope>NUCLEOTIDE SEQUENCE [LARGE SCALE GENOMIC DNA]</scope>
    <source>
        <strain evidence="13">Ribe_18-Q3-R11-54_BAT3C.373</strain>
    </source>
</reference>
<feature type="domain" description="Histidine kinase/HSP90-like ATPase" evidence="12">
    <location>
        <begin position="669"/>
        <end position="759"/>
    </location>
</feature>
<dbReference type="GO" id="GO:0046983">
    <property type="term" value="F:protein dimerization activity"/>
    <property type="evidence" value="ECO:0007669"/>
    <property type="project" value="InterPro"/>
</dbReference>
<dbReference type="AlphaFoldDB" id="A0A9D7S7N4"/>
<dbReference type="SUPFAM" id="SSF48452">
    <property type="entry name" value="TPR-like"/>
    <property type="match status" value="2"/>
</dbReference>
<dbReference type="InterPro" id="IPR019734">
    <property type="entry name" value="TPR_rpt"/>
</dbReference>
<dbReference type="GO" id="GO:0016020">
    <property type="term" value="C:membrane"/>
    <property type="evidence" value="ECO:0007669"/>
    <property type="project" value="InterPro"/>
</dbReference>
<gene>
    <name evidence="13" type="ORF">IPO85_07975</name>
</gene>
<accession>A0A9D7S7N4</accession>
<evidence type="ECO:0000256" key="8">
    <source>
        <dbReference type="ARBA" id="ARBA00023012"/>
    </source>
</evidence>
<keyword evidence="6" id="KW-0418">Kinase</keyword>
<evidence type="ECO:0000256" key="5">
    <source>
        <dbReference type="ARBA" id="ARBA00022741"/>
    </source>
</evidence>
<keyword evidence="5" id="KW-0547">Nucleotide-binding</keyword>
<dbReference type="Gene3D" id="1.25.40.10">
    <property type="entry name" value="Tetratricopeptide repeat domain"/>
    <property type="match status" value="2"/>
</dbReference>
<dbReference type="PROSITE" id="PS50005">
    <property type="entry name" value="TPR"/>
    <property type="match status" value="2"/>
</dbReference>
<dbReference type="Pfam" id="PF02518">
    <property type="entry name" value="HATPase_c"/>
    <property type="match status" value="1"/>
</dbReference>
<dbReference type="EC" id="2.7.13.3" evidence="2"/>
<dbReference type="InterPro" id="IPR036890">
    <property type="entry name" value="HATPase_C_sf"/>
</dbReference>
<evidence type="ECO:0000256" key="11">
    <source>
        <dbReference type="SAM" id="Phobius"/>
    </source>
</evidence>
<comment type="catalytic activity">
    <reaction evidence="1">
        <text>ATP + protein L-histidine = ADP + protein N-phospho-L-histidine.</text>
        <dbReference type="EC" id="2.7.13.3"/>
    </reaction>
</comment>